<dbReference type="OrthoDB" id="4328553at2"/>
<evidence type="ECO:0000313" key="4">
    <source>
        <dbReference type="EMBL" id="KES06364.1"/>
    </source>
</evidence>
<dbReference type="RefSeq" id="WP_051858195.1">
    <property type="nucleotide sequence ID" value="NZ_JBFADL010000004.1"/>
</dbReference>
<feature type="signal peptide" evidence="3">
    <location>
        <begin position="1"/>
        <end position="32"/>
    </location>
</feature>
<keyword evidence="2" id="KW-0472">Membrane</keyword>
<dbReference type="Proteomes" id="UP000028341">
    <property type="component" value="Unassembled WGS sequence"/>
</dbReference>
<proteinExistence type="predicted"/>
<accession>A0A081XS41</accession>
<protein>
    <recommendedName>
        <fullName evidence="6">Large integral membrane protein</fullName>
    </recommendedName>
</protein>
<feature type="chain" id="PRO_5039420412" description="Large integral membrane protein" evidence="3">
    <location>
        <begin position="33"/>
        <end position="375"/>
    </location>
</feature>
<organism evidence="4 5">
    <name type="scientific">Streptomyces toyocaensis</name>
    <dbReference type="NCBI Taxonomy" id="55952"/>
    <lineage>
        <taxon>Bacteria</taxon>
        <taxon>Bacillati</taxon>
        <taxon>Actinomycetota</taxon>
        <taxon>Actinomycetes</taxon>
        <taxon>Kitasatosporales</taxon>
        <taxon>Streptomycetaceae</taxon>
        <taxon>Streptomyces</taxon>
    </lineage>
</organism>
<feature type="transmembrane region" description="Helical" evidence="2">
    <location>
        <begin position="205"/>
        <end position="226"/>
    </location>
</feature>
<evidence type="ECO:0000256" key="3">
    <source>
        <dbReference type="SAM" id="SignalP"/>
    </source>
</evidence>
<evidence type="ECO:0000313" key="5">
    <source>
        <dbReference type="Proteomes" id="UP000028341"/>
    </source>
</evidence>
<name>A0A081XS41_STRTO</name>
<keyword evidence="2" id="KW-0812">Transmembrane</keyword>
<feature type="transmembrane region" description="Helical" evidence="2">
    <location>
        <begin position="142"/>
        <end position="162"/>
    </location>
</feature>
<comment type="caution">
    <text evidence="4">The sequence shown here is derived from an EMBL/GenBank/DDBJ whole genome shotgun (WGS) entry which is preliminary data.</text>
</comment>
<feature type="region of interest" description="Disordered" evidence="1">
    <location>
        <begin position="349"/>
        <end position="375"/>
    </location>
</feature>
<evidence type="ECO:0008006" key="6">
    <source>
        <dbReference type="Google" id="ProtNLM"/>
    </source>
</evidence>
<keyword evidence="3" id="KW-0732">Signal</keyword>
<keyword evidence="2" id="KW-1133">Transmembrane helix</keyword>
<reference evidence="4 5" key="1">
    <citation type="submission" date="2014-02" db="EMBL/GenBank/DDBJ databases">
        <title>The genome announcement of Streptomyces toyocaensis NRRL15009.</title>
        <authorList>
            <person name="Hong H.-J."/>
            <person name="Kwun M.J."/>
        </authorList>
    </citation>
    <scope>NUCLEOTIDE SEQUENCE [LARGE SCALE GENOMIC DNA]</scope>
    <source>
        <strain evidence="4 5">NRRL 15009</strain>
    </source>
</reference>
<evidence type="ECO:0000256" key="1">
    <source>
        <dbReference type="SAM" id="MobiDB-lite"/>
    </source>
</evidence>
<dbReference type="AlphaFoldDB" id="A0A081XS41"/>
<feature type="transmembrane region" description="Helical" evidence="2">
    <location>
        <begin position="174"/>
        <end position="193"/>
    </location>
</feature>
<dbReference type="EMBL" id="JFCB01000011">
    <property type="protein sequence ID" value="KES06364.1"/>
    <property type="molecule type" value="Genomic_DNA"/>
</dbReference>
<gene>
    <name evidence="4" type="ORF">BU52_14955</name>
</gene>
<dbReference type="eggNOG" id="ENOG5031FMT">
    <property type="taxonomic scope" value="Bacteria"/>
</dbReference>
<sequence>MTDARKVTGRPRWAVALWALACALLLAGAGLAASAVPDAGAHEREWRSAAPCAPGTPAVHRGDCLSTLTAVIARTDPHRPKKSSWLYFTDDHPVRRLEVSSDAAEEFRAGDRVRLTVWRGVVREVAGDRYVWRHHIPGAGDFAMGAAGLTLAAGYPAARILLHVRGRRRPDDEVLPSALPFGGALAVTALWLLPLCYLHPTAPPATPATTAWTSLGTLTTLILLTWSWRATRIRPPGDCGAPAAEPADGEVFLPARFLEATDYNPHHFGTHVVVGGDGPPAVVPHPGPGRFAARPIPVSRLTLLRVRRPRGGDMDLVPNGWHVAELDDSGAQVRLAAAPADLSRILRELSPRAPGRTAGPANAESGRLRPITKEK</sequence>
<evidence type="ECO:0000256" key="2">
    <source>
        <dbReference type="SAM" id="Phobius"/>
    </source>
</evidence>
<keyword evidence="5" id="KW-1185">Reference proteome</keyword>